<reference evidence="2 3" key="1">
    <citation type="submission" date="2017-08" db="EMBL/GenBank/DDBJ databases">
        <authorList>
            <person name="de Groot N.N."/>
        </authorList>
    </citation>
    <scope>NUCLEOTIDE SEQUENCE [LARGE SCALE GENOMIC DNA]</scope>
    <source>
        <strain evidence="2 3">JC85</strain>
    </source>
</reference>
<accession>A0A285U2T7</accession>
<keyword evidence="3" id="KW-1185">Reference proteome</keyword>
<dbReference type="RefSeq" id="WP_097135265.1">
    <property type="nucleotide sequence ID" value="NZ_OBQD01000001.1"/>
</dbReference>
<dbReference type="OrthoDB" id="8101404at2"/>
<evidence type="ECO:0000256" key="1">
    <source>
        <dbReference type="SAM" id="MobiDB-lite"/>
    </source>
</evidence>
<protein>
    <submittedName>
        <fullName evidence="2">Uncharacterized protein</fullName>
    </submittedName>
</protein>
<gene>
    <name evidence="2" type="ORF">SAMN05892877_10133</name>
</gene>
<dbReference type="EMBL" id="OBQD01000001">
    <property type="protein sequence ID" value="SOC34806.1"/>
    <property type="molecule type" value="Genomic_DNA"/>
</dbReference>
<feature type="region of interest" description="Disordered" evidence="1">
    <location>
        <begin position="96"/>
        <end position="126"/>
    </location>
</feature>
<sequence length="126" mass="13113">MQIVGTQVHSEAGRRGAFTVEFVGDHGEVISVRLAGDGGGRRNRMNAVDEARALLADVAATSGALPEMDDEKMRVLRSARETGDALALEEELEAGLMGSFPASDPASATTSTITAGRAGKRAAKKD</sequence>
<evidence type="ECO:0000313" key="2">
    <source>
        <dbReference type="EMBL" id="SOC34806.1"/>
    </source>
</evidence>
<dbReference type="AlphaFoldDB" id="A0A285U2T7"/>
<name>A0A285U2T7_9HYPH</name>
<dbReference type="Proteomes" id="UP000219167">
    <property type="component" value="Unassembled WGS sequence"/>
</dbReference>
<evidence type="ECO:0000313" key="3">
    <source>
        <dbReference type="Proteomes" id="UP000219167"/>
    </source>
</evidence>
<proteinExistence type="predicted"/>
<organism evidence="2 3">
    <name type="scientific">Rhizobium subbaraonis</name>
    <dbReference type="NCBI Taxonomy" id="908946"/>
    <lineage>
        <taxon>Bacteria</taxon>
        <taxon>Pseudomonadati</taxon>
        <taxon>Pseudomonadota</taxon>
        <taxon>Alphaproteobacteria</taxon>
        <taxon>Hyphomicrobiales</taxon>
        <taxon>Rhizobiaceae</taxon>
        <taxon>Rhizobium/Agrobacterium group</taxon>
        <taxon>Rhizobium</taxon>
    </lineage>
</organism>